<dbReference type="Proteomes" id="UP001300348">
    <property type="component" value="Chromosome"/>
</dbReference>
<dbReference type="GeneID" id="88854449"/>
<feature type="transmembrane region" description="Helical" evidence="2">
    <location>
        <begin position="287"/>
        <end position="308"/>
    </location>
</feature>
<feature type="transmembrane region" description="Helical" evidence="2">
    <location>
        <begin position="20"/>
        <end position="41"/>
    </location>
</feature>
<feature type="transmembrane region" description="Helical" evidence="2">
    <location>
        <begin position="393"/>
        <end position="412"/>
    </location>
</feature>
<evidence type="ECO:0000256" key="1">
    <source>
        <dbReference type="ARBA" id="ARBA00022448"/>
    </source>
</evidence>
<protein>
    <submittedName>
        <fullName evidence="3">MATE family efflux transporter</fullName>
    </submittedName>
</protein>
<evidence type="ECO:0000313" key="4">
    <source>
        <dbReference type="Proteomes" id="UP001300348"/>
    </source>
</evidence>
<dbReference type="PANTHER" id="PTHR43298">
    <property type="entry name" value="MULTIDRUG RESISTANCE PROTEIN NORM-RELATED"/>
    <property type="match status" value="1"/>
</dbReference>
<reference evidence="3 4" key="1">
    <citation type="journal article" date="2023" name="Access Microbiol">
        <title>The genome of a steinernematid-associated Pseudomonas piscis bacterium encodes the biosynthesis of insect toxins.</title>
        <authorList>
            <person name="Awori R.M."/>
            <person name="Hendre P."/>
            <person name="Amugune N.O."/>
        </authorList>
    </citation>
    <scope>NUCLEOTIDE SEQUENCE [LARGE SCALE GENOMIC DNA]</scope>
    <source>
        <strain evidence="3 4">97</strain>
    </source>
</reference>
<feature type="transmembrane region" description="Helical" evidence="2">
    <location>
        <begin position="336"/>
        <end position="356"/>
    </location>
</feature>
<proteinExistence type="predicted"/>
<dbReference type="PANTHER" id="PTHR43298:SF2">
    <property type="entry name" value="FMN_FAD EXPORTER YEEO-RELATED"/>
    <property type="match status" value="1"/>
</dbReference>
<feature type="transmembrane region" description="Helical" evidence="2">
    <location>
        <begin position="254"/>
        <end position="275"/>
    </location>
</feature>
<gene>
    <name evidence="3" type="ORF">QL112_002790</name>
</gene>
<feature type="transmembrane region" description="Helical" evidence="2">
    <location>
        <begin position="363"/>
        <end position="381"/>
    </location>
</feature>
<sequence length="440" mass="48307">MMVIDRLCLARYSESTLEASGPAIFTAMTIIAFFSSTVAIYRSFVAQAWGRDGEEAAIKEGSAGMSTGLVAGLILMLLSPLIAQIPEMSNRSAVSIALESQYLFIAAYFGAFMVFNVSLASWFNGTGRTRTTFFVGLVGQICDIIFTVGLTFGKFGLPEMGMRGSATGTLIASLIMSCLYLYLLPRELYKQLGRMLSGRVKGILSMMLFRLRRGYISGLTNGIDELGNTAFVWIAGILGSVALAANNVNLTINYMAIIPVIGLGIGCSILCGNAVGAGRYHHLQRILLVTLVIELCYVGLVAVIQVGFPELLMSLFGLSHDSAAIYALAIDTEKVLWTYSLTFVFSMTGSAVLECLGMTRFMFWVRFLMMWGLSVPLIYYTARHYEDAPETLITLWIIGSVFELFIGAVYFLRIFKAIKNKENQLVQHGFEIEEKTHVQG</sequence>
<dbReference type="Pfam" id="PF01554">
    <property type="entry name" value="MatE"/>
    <property type="match status" value="2"/>
</dbReference>
<feature type="transmembrane region" description="Helical" evidence="2">
    <location>
        <begin position="134"/>
        <end position="153"/>
    </location>
</feature>
<feature type="transmembrane region" description="Helical" evidence="2">
    <location>
        <begin position="165"/>
        <end position="184"/>
    </location>
</feature>
<keyword evidence="2" id="KW-0812">Transmembrane</keyword>
<organism evidence="3 4">
    <name type="scientific">Xenorhabdus griffiniae</name>
    <dbReference type="NCBI Taxonomy" id="351672"/>
    <lineage>
        <taxon>Bacteria</taxon>
        <taxon>Pseudomonadati</taxon>
        <taxon>Pseudomonadota</taxon>
        <taxon>Gammaproteobacteria</taxon>
        <taxon>Enterobacterales</taxon>
        <taxon>Morganellaceae</taxon>
        <taxon>Xenorhabdus</taxon>
    </lineage>
</organism>
<dbReference type="EMBL" id="CP133647">
    <property type="protein sequence ID" value="WNH02678.1"/>
    <property type="molecule type" value="Genomic_DNA"/>
</dbReference>
<keyword evidence="2" id="KW-1133">Transmembrane helix</keyword>
<evidence type="ECO:0000313" key="3">
    <source>
        <dbReference type="EMBL" id="WNH02678.1"/>
    </source>
</evidence>
<dbReference type="RefSeq" id="WP_311062291.1">
    <property type="nucleotide sequence ID" value="NZ_CP133479.1"/>
</dbReference>
<feature type="transmembrane region" description="Helical" evidence="2">
    <location>
        <begin position="102"/>
        <end position="122"/>
    </location>
</feature>
<dbReference type="InterPro" id="IPR002528">
    <property type="entry name" value="MATE_fam"/>
</dbReference>
<evidence type="ECO:0000256" key="2">
    <source>
        <dbReference type="SAM" id="Phobius"/>
    </source>
</evidence>
<feature type="transmembrane region" description="Helical" evidence="2">
    <location>
        <begin position="62"/>
        <end position="82"/>
    </location>
</feature>
<accession>A0ABY9XJ81</accession>
<keyword evidence="4" id="KW-1185">Reference proteome</keyword>
<name>A0ABY9XJ81_9GAMM</name>
<dbReference type="InterPro" id="IPR050222">
    <property type="entry name" value="MATE_MdtK"/>
</dbReference>
<keyword evidence="2" id="KW-0472">Membrane</keyword>
<keyword evidence="1" id="KW-0813">Transport</keyword>